<evidence type="ECO:0000313" key="3">
    <source>
        <dbReference type="EMBL" id="RIX82847.1"/>
    </source>
</evidence>
<evidence type="ECO:0000259" key="2">
    <source>
        <dbReference type="Pfam" id="PF01337"/>
    </source>
</evidence>
<dbReference type="EMBL" id="QXMN01000006">
    <property type="protein sequence ID" value="RIX82847.1"/>
    <property type="molecule type" value="Genomic_DNA"/>
</dbReference>
<dbReference type="InterPro" id="IPR035905">
    <property type="entry name" value="Barstar-like_sf"/>
</dbReference>
<reference evidence="3 4" key="1">
    <citation type="submission" date="2018-09" db="EMBL/GenBank/DDBJ databases">
        <title>Acidovorax cavernicola nov. sp. isolated from Gruta de las Maravillas (Aracena, Spain).</title>
        <authorList>
            <person name="Jurado V."/>
            <person name="Gutierrez-Patricio S."/>
            <person name="Gonzalez-Pimentel J.L."/>
            <person name="Miller A.Z."/>
            <person name="Laiz L."/>
            <person name="Saiz-Jimenez C."/>
        </authorList>
    </citation>
    <scope>NUCLEOTIDE SEQUENCE [LARGE SCALE GENOMIC DNA]</scope>
    <source>
        <strain evidence="3 4">1011MAR4D40.2</strain>
    </source>
</reference>
<dbReference type="RefSeq" id="WP_119552981.1">
    <property type="nucleotide sequence ID" value="NZ_QXMN01000006.1"/>
</dbReference>
<feature type="domain" description="Barstar (barnase inhibitor)" evidence="2">
    <location>
        <begin position="8"/>
        <end position="84"/>
    </location>
</feature>
<dbReference type="Pfam" id="PF01337">
    <property type="entry name" value="Barstar"/>
    <property type="match status" value="1"/>
</dbReference>
<evidence type="ECO:0000256" key="1">
    <source>
        <dbReference type="ARBA" id="ARBA00006845"/>
    </source>
</evidence>
<dbReference type="InterPro" id="IPR000468">
    <property type="entry name" value="Barstar"/>
</dbReference>
<accession>A0A9X8D762</accession>
<dbReference type="OrthoDB" id="7575400at2"/>
<keyword evidence="4" id="KW-1185">Reference proteome</keyword>
<comment type="caution">
    <text evidence="3">The sequence shown here is derived from an EMBL/GenBank/DDBJ whole genome shotgun (WGS) entry which is preliminary data.</text>
</comment>
<dbReference type="AlphaFoldDB" id="A0A9X8D762"/>
<evidence type="ECO:0000313" key="4">
    <source>
        <dbReference type="Proteomes" id="UP000265619"/>
    </source>
</evidence>
<dbReference type="SUPFAM" id="SSF52038">
    <property type="entry name" value="Barstar-related"/>
    <property type="match status" value="1"/>
</dbReference>
<gene>
    <name evidence="3" type="ORF">D3H34_08365</name>
</gene>
<dbReference type="Proteomes" id="UP000265619">
    <property type="component" value="Unassembled WGS sequence"/>
</dbReference>
<protein>
    <submittedName>
        <fullName evidence="3">Ribonuclease inhibitor</fullName>
    </submittedName>
</protein>
<dbReference type="CDD" id="cd05140">
    <property type="entry name" value="Barstar_AU1054-like"/>
    <property type="match status" value="1"/>
</dbReference>
<organism evidence="3 4">
    <name type="scientific">Acidovorax cavernicola</name>
    <dbReference type="NCBI Taxonomy" id="1675792"/>
    <lineage>
        <taxon>Bacteria</taxon>
        <taxon>Pseudomonadati</taxon>
        <taxon>Pseudomonadota</taxon>
        <taxon>Betaproteobacteria</taxon>
        <taxon>Burkholderiales</taxon>
        <taxon>Comamonadaceae</taxon>
        <taxon>Acidovorax</taxon>
    </lineage>
</organism>
<comment type="similarity">
    <text evidence="1">Belongs to the barstar family.</text>
</comment>
<name>A0A9X8D762_9BURK</name>
<proteinExistence type="inferred from homology"/>
<sequence length="96" mass="11149">MVVRKDEVTVDLNDVSSSLELQSRLMTSLDFPGWYGRNWDAFWDAITGLVDMPHRLRFVGWTDFADRHPRDAKQLRECLARMRAELPIHAAVVAYD</sequence>
<dbReference type="Gene3D" id="3.30.370.10">
    <property type="entry name" value="Barstar-like"/>
    <property type="match status" value="1"/>
</dbReference>